<proteinExistence type="predicted"/>
<evidence type="ECO:0008006" key="3">
    <source>
        <dbReference type="Google" id="ProtNLM"/>
    </source>
</evidence>
<reference evidence="1 2" key="1">
    <citation type="submission" date="2022-10" db="EMBL/GenBank/DDBJ databases">
        <title>Kaistella sp. BT-6-1-3.</title>
        <authorList>
            <person name="Ai J."/>
            <person name="Deng Z."/>
        </authorList>
    </citation>
    <scope>NUCLEOTIDE SEQUENCE [LARGE SCALE GENOMIC DNA]</scope>
    <source>
        <strain evidence="1 2">BT6-1-3</strain>
    </source>
</reference>
<name>A0ABT3JJ62_9FLAO</name>
<comment type="caution">
    <text evidence="1">The sequence shown here is derived from an EMBL/GenBank/DDBJ whole genome shotgun (WGS) entry which is preliminary data.</text>
</comment>
<dbReference type="SUPFAM" id="SSF55729">
    <property type="entry name" value="Acyl-CoA N-acyltransferases (Nat)"/>
    <property type="match status" value="1"/>
</dbReference>
<dbReference type="Proteomes" id="UP001209107">
    <property type="component" value="Unassembled WGS sequence"/>
</dbReference>
<keyword evidence="2" id="KW-1185">Reference proteome</keyword>
<dbReference type="InterPro" id="IPR016181">
    <property type="entry name" value="Acyl_CoA_acyltransferase"/>
</dbReference>
<sequence length="167" mass="19489">MKFTTSIIKHSDISEEELTEICKLKAIRWEYTLKQHKKWMAENIRPNDFHVLIKDGEESIAYTNLVDITAIINFKNVSVRGIGNVCTSETGKGFGNVLMEEVNKVLVAHDWKGILLCIDHLVPYYEKFDWKLVDKNTIKTEKFSDINFMIYNFEDVVTSLEYADRNF</sequence>
<dbReference type="Gene3D" id="3.40.630.30">
    <property type="match status" value="1"/>
</dbReference>
<protein>
    <recommendedName>
        <fullName evidence="3">GNAT family N-acetyltransferase</fullName>
    </recommendedName>
</protein>
<dbReference type="RefSeq" id="WP_265143065.1">
    <property type="nucleotide sequence ID" value="NZ_JAPCHZ010000001.1"/>
</dbReference>
<gene>
    <name evidence="1" type="ORF">OK344_01175</name>
</gene>
<evidence type="ECO:0000313" key="2">
    <source>
        <dbReference type="Proteomes" id="UP001209107"/>
    </source>
</evidence>
<accession>A0ABT3JJ62</accession>
<evidence type="ECO:0000313" key="1">
    <source>
        <dbReference type="EMBL" id="MCW4450817.1"/>
    </source>
</evidence>
<organism evidence="1 2">
    <name type="scientific">Kaistella yananensis</name>
    <dbReference type="NCBI Taxonomy" id="2989820"/>
    <lineage>
        <taxon>Bacteria</taxon>
        <taxon>Pseudomonadati</taxon>
        <taxon>Bacteroidota</taxon>
        <taxon>Flavobacteriia</taxon>
        <taxon>Flavobacteriales</taxon>
        <taxon>Weeksellaceae</taxon>
        <taxon>Chryseobacterium group</taxon>
        <taxon>Kaistella</taxon>
    </lineage>
</organism>
<dbReference type="EMBL" id="JAPCHZ010000001">
    <property type="protein sequence ID" value="MCW4450817.1"/>
    <property type="molecule type" value="Genomic_DNA"/>
</dbReference>